<sequence length="187" mass="20995">MKKLSKLLAVGVIGLGIFIGVGSKTEAATTVTKPVGSSFLKSALYGDTYKVQDATGKTVTATITQAVTLKSYSSNKNFSYATVSFVDYDKVDTKWVKYTKTATGYFFTPIKDGITYNEYTNVKKGMTYNQVVSITGETMHLDSTYRDEYSDVKDYSWSKETDTSDMNVYMTFDSNKLEYKSFYMSEY</sequence>
<protein>
    <submittedName>
        <fullName evidence="1">Uncharacterized protein</fullName>
    </submittedName>
</protein>
<dbReference type="AlphaFoldDB" id="A0A561DSP4"/>
<organism evidence="1 2">
    <name type="scientific">Neobacillus bataviensis</name>
    <dbReference type="NCBI Taxonomy" id="220685"/>
    <lineage>
        <taxon>Bacteria</taxon>
        <taxon>Bacillati</taxon>
        <taxon>Bacillota</taxon>
        <taxon>Bacilli</taxon>
        <taxon>Bacillales</taxon>
        <taxon>Bacillaceae</taxon>
        <taxon>Neobacillus</taxon>
    </lineage>
</organism>
<name>A0A561DSP4_9BACI</name>
<proteinExistence type="predicted"/>
<dbReference type="Proteomes" id="UP000319671">
    <property type="component" value="Unassembled WGS sequence"/>
</dbReference>
<gene>
    <name evidence="1" type="ORF">FB550_102411</name>
</gene>
<evidence type="ECO:0000313" key="1">
    <source>
        <dbReference type="EMBL" id="TWE06389.1"/>
    </source>
</evidence>
<evidence type="ECO:0000313" key="2">
    <source>
        <dbReference type="Proteomes" id="UP000319671"/>
    </source>
</evidence>
<reference evidence="1 2" key="1">
    <citation type="submission" date="2019-06" db="EMBL/GenBank/DDBJ databases">
        <title>Sorghum-associated microbial communities from plants grown in Nebraska, USA.</title>
        <authorList>
            <person name="Schachtman D."/>
        </authorList>
    </citation>
    <scope>NUCLEOTIDE SEQUENCE [LARGE SCALE GENOMIC DNA]</scope>
    <source>
        <strain evidence="1 2">2482</strain>
    </source>
</reference>
<accession>A0A561DSP4</accession>
<comment type="caution">
    <text evidence="1">The sequence shown here is derived from an EMBL/GenBank/DDBJ whole genome shotgun (WGS) entry which is preliminary data.</text>
</comment>
<dbReference type="Gene3D" id="3.10.450.730">
    <property type="entry name" value="BLIP domain"/>
    <property type="match status" value="1"/>
</dbReference>
<dbReference type="EMBL" id="VIVN01000002">
    <property type="protein sequence ID" value="TWE06389.1"/>
    <property type="molecule type" value="Genomic_DNA"/>
</dbReference>
<dbReference type="RefSeq" id="WP_144563147.1">
    <property type="nucleotide sequence ID" value="NZ_VIVN01000002.1"/>
</dbReference>
<keyword evidence="2" id="KW-1185">Reference proteome</keyword>